<protein>
    <submittedName>
        <fullName evidence="1">Uncharacterized protein</fullName>
    </submittedName>
</protein>
<gene>
    <name evidence="1" type="ORF">BCV72DRAFT_46796</name>
</gene>
<accession>A0A1X0RCU4</accession>
<dbReference type="AlphaFoldDB" id="A0A1X0RCU4"/>
<dbReference type="EMBL" id="KV921871">
    <property type="protein sequence ID" value="ORE09875.1"/>
    <property type="molecule type" value="Genomic_DNA"/>
</dbReference>
<dbReference type="OrthoDB" id="1232at2759"/>
<evidence type="ECO:0000313" key="1">
    <source>
        <dbReference type="EMBL" id="ORE09875.1"/>
    </source>
</evidence>
<name>A0A1X0RCU4_RHIZD</name>
<dbReference type="Proteomes" id="UP000242414">
    <property type="component" value="Unassembled WGS sequence"/>
</dbReference>
<sequence length="87" mass="9560">MNTESTRQYNLPRPLSNTTTTLIKLAHQQPLVIPDAQELLSIKADLEALLPLAENRAQDLKRGLNKLDGNVKIYDNGEGKSNCGNSS</sequence>
<reference evidence="1" key="1">
    <citation type="journal article" date="2016" name="Proc. Natl. Acad. Sci. U.S.A.">
        <title>Lipid metabolic changes in an early divergent fungus govern the establishment of a mutualistic symbiosis with endobacteria.</title>
        <authorList>
            <person name="Lastovetsky O.A."/>
            <person name="Gaspar M.L."/>
            <person name="Mondo S.J."/>
            <person name="LaButti K.M."/>
            <person name="Sandor L."/>
            <person name="Grigoriev I.V."/>
            <person name="Henry S.A."/>
            <person name="Pawlowska T.E."/>
        </authorList>
    </citation>
    <scope>NUCLEOTIDE SEQUENCE [LARGE SCALE GENOMIC DNA]</scope>
    <source>
        <strain evidence="1">ATCC 52814</strain>
    </source>
</reference>
<proteinExistence type="predicted"/>
<dbReference type="VEuPathDB" id="FungiDB:BCV72DRAFT_46796"/>
<organism evidence="1">
    <name type="scientific">Rhizopus microsporus var. microsporus</name>
    <dbReference type="NCBI Taxonomy" id="86635"/>
    <lineage>
        <taxon>Eukaryota</taxon>
        <taxon>Fungi</taxon>
        <taxon>Fungi incertae sedis</taxon>
        <taxon>Mucoromycota</taxon>
        <taxon>Mucoromycotina</taxon>
        <taxon>Mucoromycetes</taxon>
        <taxon>Mucorales</taxon>
        <taxon>Mucorineae</taxon>
        <taxon>Rhizopodaceae</taxon>
        <taxon>Rhizopus</taxon>
    </lineage>
</organism>